<organism evidence="2 3">
    <name type="scientific">Nephila pilipes</name>
    <name type="common">Giant wood spider</name>
    <name type="synonym">Nephila maculata</name>
    <dbReference type="NCBI Taxonomy" id="299642"/>
    <lineage>
        <taxon>Eukaryota</taxon>
        <taxon>Metazoa</taxon>
        <taxon>Ecdysozoa</taxon>
        <taxon>Arthropoda</taxon>
        <taxon>Chelicerata</taxon>
        <taxon>Arachnida</taxon>
        <taxon>Araneae</taxon>
        <taxon>Araneomorphae</taxon>
        <taxon>Entelegynae</taxon>
        <taxon>Araneoidea</taxon>
        <taxon>Nephilidae</taxon>
        <taxon>Nephila</taxon>
    </lineage>
</organism>
<evidence type="ECO:0000313" key="3">
    <source>
        <dbReference type="Proteomes" id="UP000887013"/>
    </source>
</evidence>
<dbReference type="InterPro" id="IPR052709">
    <property type="entry name" value="Transposase-MT_Hybrid"/>
</dbReference>
<comment type="caution">
    <text evidence="2">The sequence shown here is derived from an EMBL/GenBank/DDBJ whole genome shotgun (WGS) entry which is preliminary data.</text>
</comment>
<dbReference type="EMBL" id="BMAW01094242">
    <property type="protein sequence ID" value="GFS64375.1"/>
    <property type="molecule type" value="Genomic_DNA"/>
</dbReference>
<dbReference type="OrthoDB" id="6428446at2759"/>
<accession>A0A8X6KPI1</accession>
<dbReference type="InterPro" id="IPR041426">
    <property type="entry name" value="Mos1_HTH"/>
</dbReference>
<name>A0A8X6KPI1_NEPPI</name>
<dbReference type="PANTHER" id="PTHR46060:SF1">
    <property type="entry name" value="MARINER MOS1 TRANSPOSASE-LIKE PROTEIN"/>
    <property type="match status" value="1"/>
</dbReference>
<gene>
    <name evidence="2" type="primary">B7P43_G10714</name>
    <name evidence="2" type="ORF">NPIL_440431</name>
</gene>
<protein>
    <submittedName>
        <fullName evidence="2">HTH_48 domain-containing protein</fullName>
    </submittedName>
</protein>
<evidence type="ECO:0000313" key="2">
    <source>
        <dbReference type="EMBL" id="GFS64375.1"/>
    </source>
</evidence>
<proteinExistence type="predicted"/>
<dbReference type="AlphaFoldDB" id="A0A8X6KPI1"/>
<feature type="domain" description="Mos1 transposase HTH" evidence="1">
    <location>
        <begin position="4"/>
        <end position="52"/>
    </location>
</feature>
<reference evidence="2" key="1">
    <citation type="submission" date="2020-08" db="EMBL/GenBank/DDBJ databases">
        <title>Multicomponent nature underlies the extraordinary mechanical properties of spider dragline silk.</title>
        <authorList>
            <person name="Kono N."/>
            <person name="Nakamura H."/>
            <person name="Mori M."/>
            <person name="Yoshida Y."/>
            <person name="Ohtoshi R."/>
            <person name="Malay A.D."/>
            <person name="Moran D.A.P."/>
            <person name="Tomita M."/>
            <person name="Numata K."/>
            <person name="Arakawa K."/>
        </authorList>
    </citation>
    <scope>NUCLEOTIDE SEQUENCE</scope>
</reference>
<dbReference type="Proteomes" id="UP000887013">
    <property type="component" value="Unassembled WGS sequence"/>
</dbReference>
<sequence>MTERIELRYSIKFCQKLGDSQSKTIRKIQQVFPEDAMGVTQIKEWFNRFKDGRTSMERELRCGRPQTARSAANVERMRNLVIADRRLTVREIAEDAKVNKDSANAIMAKI</sequence>
<keyword evidence="3" id="KW-1185">Reference proteome</keyword>
<dbReference type="Pfam" id="PF17906">
    <property type="entry name" value="HTH_48"/>
    <property type="match status" value="1"/>
</dbReference>
<dbReference type="Gene3D" id="1.10.10.1450">
    <property type="match status" value="1"/>
</dbReference>
<dbReference type="PANTHER" id="PTHR46060">
    <property type="entry name" value="MARINER MOS1 TRANSPOSASE-LIKE PROTEIN"/>
    <property type="match status" value="1"/>
</dbReference>
<evidence type="ECO:0000259" key="1">
    <source>
        <dbReference type="Pfam" id="PF17906"/>
    </source>
</evidence>